<dbReference type="AlphaFoldDB" id="A6IYZ5"/>
<sequence length="66" mass="7064">MPSAPPLKGREGLCAGRLGSTFEDSQVTWSIWSMLGKRKGRECGMGAFQPIPNLMVCLVKTPGIGN</sequence>
<organism evidence="1 2">
    <name type="scientific">Rattus norvegicus</name>
    <name type="common">Rat</name>
    <dbReference type="NCBI Taxonomy" id="10116"/>
    <lineage>
        <taxon>Eukaryota</taxon>
        <taxon>Metazoa</taxon>
        <taxon>Chordata</taxon>
        <taxon>Craniata</taxon>
        <taxon>Vertebrata</taxon>
        <taxon>Euteleostomi</taxon>
        <taxon>Mammalia</taxon>
        <taxon>Eutheria</taxon>
        <taxon>Euarchontoglires</taxon>
        <taxon>Glires</taxon>
        <taxon>Rodentia</taxon>
        <taxon>Myomorpha</taxon>
        <taxon>Muroidea</taxon>
        <taxon>Muridae</taxon>
        <taxon>Murinae</taxon>
        <taxon>Rattus</taxon>
    </lineage>
</organism>
<protein>
    <submittedName>
        <fullName evidence="1">Cytochrome b5 type B, isoform CRA_c</fullName>
    </submittedName>
</protein>
<dbReference type="EMBL" id="CH473972">
    <property type="protein sequence ID" value="EDL92473.1"/>
    <property type="molecule type" value="Genomic_DNA"/>
</dbReference>
<name>A6IYZ5_RAT</name>
<evidence type="ECO:0000313" key="2">
    <source>
        <dbReference type="Proteomes" id="UP000234681"/>
    </source>
</evidence>
<reference evidence="2" key="1">
    <citation type="submission" date="2005-09" db="EMBL/GenBank/DDBJ databases">
        <authorList>
            <person name="Mural R.J."/>
            <person name="Li P.W."/>
            <person name="Adams M.D."/>
            <person name="Amanatides P.G."/>
            <person name="Baden-Tillson H."/>
            <person name="Barnstead M."/>
            <person name="Chin S.H."/>
            <person name="Dew I."/>
            <person name="Evans C.A."/>
            <person name="Ferriera S."/>
            <person name="Flanigan M."/>
            <person name="Fosler C."/>
            <person name="Glodek A."/>
            <person name="Gu Z."/>
            <person name="Holt R.A."/>
            <person name="Jennings D."/>
            <person name="Kraft C.L."/>
            <person name="Lu F."/>
            <person name="Nguyen T."/>
            <person name="Nusskern D.R."/>
            <person name="Pfannkoch C.M."/>
            <person name="Sitter C."/>
            <person name="Sutton G.G."/>
            <person name="Venter J.C."/>
            <person name="Wang Z."/>
            <person name="Woodage T."/>
            <person name="Zheng X.H."/>
            <person name="Zhong F."/>
        </authorList>
    </citation>
    <scope>NUCLEOTIDE SEQUENCE [LARGE SCALE GENOMIC DNA]</scope>
    <source>
        <strain>BN</strain>
        <strain evidence="2">Sprague-Dawley</strain>
    </source>
</reference>
<evidence type="ECO:0000313" key="1">
    <source>
        <dbReference type="EMBL" id="EDL92473.1"/>
    </source>
</evidence>
<gene>
    <name evidence="1 3" type="primary">Cyb5b</name>
    <name evidence="1" type="ORF">rCG_51500</name>
</gene>
<dbReference type="RGD" id="621551">
    <property type="gene designation" value="Cyb5b"/>
</dbReference>
<accession>A6IYZ5</accession>
<proteinExistence type="predicted"/>
<evidence type="ECO:0000313" key="3">
    <source>
        <dbReference type="RGD" id="621551"/>
    </source>
</evidence>
<dbReference type="Proteomes" id="UP000234681">
    <property type="component" value="Chromosome 19"/>
</dbReference>